<evidence type="ECO:0000259" key="7">
    <source>
        <dbReference type="PROSITE" id="PS51379"/>
    </source>
</evidence>
<dbReference type="SFLD" id="SFLDS00029">
    <property type="entry name" value="Radical_SAM"/>
    <property type="match status" value="1"/>
</dbReference>
<dbReference type="Gene3D" id="3.20.20.70">
    <property type="entry name" value="Aldolase class I"/>
    <property type="match status" value="1"/>
</dbReference>
<dbReference type="Pfam" id="PF04055">
    <property type="entry name" value="Radical_SAM"/>
    <property type="match status" value="1"/>
</dbReference>
<evidence type="ECO:0000259" key="8">
    <source>
        <dbReference type="PROSITE" id="PS51918"/>
    </source>
</evidence>
<keyword evidence="10" id="KW-1185">Reference proteome</keyword>
<dbReference type="InterPro" id="IPR058240">
    <property type="entry name" value="rSAM_sf"/>
</dbReference>
<dbReference type="InterPro" id="IPR023867">
    <property type="entry name" value="Sulphatase_maturase_rSAM"/>
</dbReference>
<comment type="cofactor">
    <cofactor evidence="1">
        <name>[4Fe-4S] cluster</name>
        <dbReference type="ChEBI" id="CHEBI:49883"/>
    </cofactor>
</comment>
<dbReference type="SFLD" id="SFLDG01386">
    <property type="entry name" value="main_SPASM_domain-containing"/>
    <property type="match status" value="1"/>
</dbReference>
<evidence type="ECO:0000256" key="6">
    <source>
        <dbReference type="ARBA" id="ARBA00023601"/>
    </source>
</evidence>
<feature type="domain" description="Radical SAM core" evidence="8">
    <location>
        <begin position="90"/>
        <end position="328"/>
    </location>
</feature>
<dbReference type="SFLD" id="SFLDG01384">
    <property type="entry name" value="thioether_bond_formation_requi"/>
    <property type="match status" value="1"/>
</dbReference>
<dbReference type="GO" id="GO:0051536">
    <property type="term" value="F:iron-sulfur cluster binding"/>
    <property type="evidence" value="ECO:0007669"/>
    <property type="project" value="UniProtKB-KW"/>
</dbReference>
<accession>E9S7N2</accession>
<evidence type="ECO:0000256" key="4">
    <source>
        <dbReference type="ARBA" id="ARBA00023004"/>
    </source>
</evidence>
<evidence type="ECO:0000256" key="1">
    <source>
        <dbReference type="ARBA" id="ARBA00001966"/>
    </source>
</evidence>
<gene>
    <name evidence="9" type="ORF">CUS_4344</name>
</gene>
<comment type="caution">
    <text evidence="9">The sequence shown here is derived from an EMBL/GenBank/DDBJ whole genome shotgun (WGS) entry which is preliminary data.</text>
</comment>
<evidence type="ECO:0000313" key="9">
    <source>
        <dbReference type="EMBL" id="EGC04711.1"/>
    </source>
</evidence>
<dbReference type="SUPFAM" id="SSF102114">
    <property type="entry name" value="Radical SAM enzymes"/>
    <property type="match status" value="1"/>
</dbReference>
<dbReference type="CDD" id="cd01335">
    <property type="entry name" value="Radical_SAM"/>
    <property type="match status" value="1"/>
</dbReference>
<dbReference type="Proteomes" id="UP000004259">
    <property type="component" value="Unassembled WGS sequence"/>
</dbReference>
<sequence>MVNISRFTHKYEVGDAVALYHSLRMKPVYLSRDTYESLQTWIASSCCNQISDAPESIAKEVAELARWKILTQSEDEDDKVLRFVKSRMPKPAISICYFILSEQCNLACKYCFLGNNDKEKRHNFSSENMTTETADKAIEFFIRQMKASGLDSEDNQAAIIFYGGEPMVNYPVLKYVANKINSLRSTEKCLKNAELSMVTNGLLLTEERIIELRDLGVSIAISIDGVTEEANAMRVDVAGNPVFSRILETLDKCKKLGVNVSLSVTLSEETVKDTQNVLKLIDEYGIKSLGFNIMMSSDTFVLPQSYNELAAQFIIDEFVELRKRGIYEDRMMRKLKAFTKASVYFSDCGATGGGQIVVSPNGQVGICHGCLFDKKYFVSNISDDDFVAIDDPTFIEWSKLTPLNNEECYSCPALGICGGGCPINAMNLKPGNTIHSIDERFCVHSKKTLEFFINDLYRLITKGSGADE</sequence>
<evidence type="ECO:0000256" key="3">
    <source>
        <dbReference type="ARBA" id="ARBA00022723"/>
    </source>
</evidence>
<feature type="domain" description="4Fe-4S ferredoxin-type" evidence="7">
    <location>
        <begin position="399"/>
        <end position="431"/>
    </location>
</feature>
<dbReference type="SMART" id="SM00729">
    <property type="entry name" value="Elp3"/>
    <property type="match status" value="1"/>
</dbReference>
<comment type="similarity">
    <text evidence="6">Belongs to the radical SAM superfamily. Anaerobic sulfatase-maturating enzyme family.</text>
</comment>
<dbReference type="GO" id="GO:0046872">
    <property type="term" value="F:metal ion binding"/>
    <property type="evidence" value="ECO:0007669"/>
    <property type="project" value="UniProtKB-KW"/>
</dbReference>
<dbReference type="STRING" id="246199.CUS_4344"/>
<organism evidence="9 10">
    <name type="scientific">Ruminococcus albus 8</name>
    <dbReference type="NCBI Taxonomy" id="246199"/>
    <lineage>
        <taxon>Bacteria</taxon>
        <taxon>Bacillati</taxon>
        <taxon>Bacillota</taxon>
        <taxon>Clostridia</taxon>
        <taxon>Eubacteriales</taxon>
        <taxon>Oscillospiraceae</taxon>
        <taxon>Ruminococcus</taxon>
    </lineage>
</organism>
<dbReference type="GO" id="GO:0016491">
    <property type="term" value="F:oxidoreductase activity"/>
    <property type="evidence" value="ECO:0007669"/>
    <property type="project" value="InterPro"/>
</dbReference>
<dbReference type="PANTHER" id="PTHR43273:SF3">
    <property type="entry name" value="ANAEROBIC SULFATASE-MATURATING ENZYME HOMOLOG ASLB-RELATED"/>
    <property type="match status" value="1"/>
</dbReference>
<dbReference type="InterPro" id="IPR007197">
    <property type="entry name" value="rSAM"/>
</dbReference>
<dbReference type="PROSITE" id="PS51918">
    <property type="entry name" value="RADICAL_SAM"/>
    <property type="match status" value="1"/>
</dbReference>
<name>E9S7N2_RUMAL</name>
<keyword evidence="4" id="KW-0408">Iron</keyword>
<dbReference type="OrthoDB" id="9808591at2"/>
<dbReference type="NCBIfam" id="TIGR04085">
    <property type="entry name" value="rSAM_more_4Fe4S"/>
    <property type="match status" value="1"/>
</dbReference>
<evidence type="ECO:0000313" key="10">
    <source>
        <dbReference type="Proteomes" id="UP000004259"/>
    </source>
</evidence>
<protein>
    <submittedName>
        <fullName evidence="9">Radical SAM domain protein</fullName>
    </submittedName>
</protein>
<dbReference type="RefSeq" id="WP_002846932.1">
    <property type="nucleotide sequence ID" value="NZ_ADKM02000014.1"/>
</dbReference>
<dbReference type="InterPro" id="IPR006638">
    <property type="entry name" value="Elp3/MiaA/NifB-like_rSAM"/>
</dbReference>
<keyword evidence="3" id="KW-0479">Metal-binding</keyword>
<dbReference type="PROSITE" id="PS51379">
    <property type="entry name" value="4FE4S_FER_2"/>
    <property type="match status" value="1"/>
</dbReference>
<evidence type="ECO:0000256" key="2">
    <source>
        <dbReference type="ARBA" id="ARBA00022691"/>
    </source>
</evidence>
<dbReference type="EMBL" id="ADKM02000014">
    <property type="protein sequence ID" value="EGC04711.1"/>
    <property type="molecule type" value="Genomic_DNA"/>
</dbReference>
<evidence type="ECO:0000256" key="5">
    <source>
        <dbReference type="ARBA" id="ARBA00023014"/>
    </source>
</evidence>
<dbReference type="AlphaFoldDB" id="E9S7N2"/>
<proteinExistence type="inferred from homology"/>
<keyword evidence="2" id="KW-0949">S-adenosyl-L-methionine</keyword>
<dbReference type="InterPro" id="IPR023885">
    <property type="entry name" value="4Fe4S-binding_SPASM_dom"/>
</dbReference>
<dbReference type="SFLD" id="SFLDG01067">
    <property type="entry name" value="SPASM/twitch_domain_containing"/>
    <property type="match status" value="1"/>
</dbReference>
<dbReference type="PANTHER" id="PTHR43273">
    <property type="entry name" value="ANAEROBIC SULFATASE-MATURATING ENZYME HOMOLOG ASLB-RELATED"/>
    <property type="match status" value="1"/>
</dbReference>
<reference evidence="9 10" key="1">
    <citation type="submission" date="2011-02" db="EMBL/GenBank/DDBJ databases">
        <authorList>
            <person name="Nelson K.E."/>
            <person name="Sutton G."/>
            <person name="Torralba M."/>
            <person name="Durkin S."/>
            <person name="Harkins D."/>
            <person name="Montgomery R."/>
            <person name="Ziemer C."/>
            <person name="Klaassens E."/>
            <person name="Ocuiv P."/>
            <person name="Morrison M."/>
        </authorList>
    </citation>
    <scope>NUCLEOTIDE SEQUENCE [LARGE SCALE GENOMIC DNA]</scope>
    <source>
        <strain evidence="9 10">8</strain>
    </source>
</reference>
<dbReference type="InterPro" id="IPR013785">
    <property type="entry name" value="Aldolase_TIM"/>
</dbReference>
<dbReference type="eggNOG" id="COG0641">
    <property type="taxonomic scope" value="Bacteria"/>
</dbReference>
<dbReference type="InterPro" id="IPR017896">
    <property type="entry name" value="4Fe4S_Fe-S-bd"/>
</dbReference>
<dbReference type="InterPro" id="IPR026426">
    <property type="entry name" value="rSAM_FibroRumin"/>
</dbReference>
<keyword evidence="5" id="KW-0411">Iron-sulfur</keyword>
<dbReference type="NCBIfam" id="TIGR04136">
    <property type="entry name" value="rSAM_FibroRumin"/>
    <property type="match status" value="1"/>
</dbReference>